<keyword evidence="3" id="KW-1185">Reference proteome</keyword>
<feature type="compositionally biased region" description="Basic and acidic residues" evidence="1">
    <location>
        <begin position="1"/>
        <end position="12"/>
    </location>
</feature>
<dbReference type="PATRIC" id="fig|445710.3.peg.1428"/>
<reference evidence="2 3" key="1">
    <citation type="submission" date="2016-02" db="EMBL/GenBank/DDBJ databases">
        <title>Complete genome sequencing and analysis of ATSB10, Dyella thiooxydans isolated from rhizosphere soil of sunflower (Helianthus annuus L.).</title>
        <authorList>
            <person name="Lee Y."/>
            <person name="Hwangbo K."/>
            <person name="Chung H."/>
            <person name="Yoo J."/>
            <person name="Kim K.Y."/>
            <person name="Sa T.M."/>
            <person name="Um Y."/>
            <person name="Madhaiyan M."/>
        </authorList>
    </citation>
    <scope>NUCLEOTIDE SEQUENCE [LARGE SCALE GENOMIC DNA]</scope>
    <source>
        <strain evidence="2 3">ATSB10</strain>
    </source>
</reference>
<organism evidence="2 3">
    <name type="scientific">Dyella thiooxydans</name>
    <dbReference type="NCBI Taxonomy" id="445710"/>
    <lineage>
        <taxon>Bacteria</taxon>
        <taxon>Pseudomonadati</taxon>
        <taxon>Pseudomonadota</taxon>
        <taxon>Gammaproteobacteria</taxon>
        <taxon>Lysobacterales</taxon>
        <taxon>Rhodanobacteraceae</taxon>
        <taxon>Dyella</taxon>
    </lineage>
</organism>
<dbReference type="AlphaFoldDB" id="A0A160N0L4"/>
<evidence type="ECO:0000313" key="2">
    <source>
        <dbReference type="EMBL" id="AND68887.1"/>
    </source>
</evidence>
<evidence type="ECO:0000256" key="1">
    <source>
        <dbReference type="SAM" id="MobiDB-lite"/>
    </source>
</evidence>
<dbReference type="EMBL" id="CP014841">
    <property type="protein sequence ID" value="AND68887.1"/>
    <property type="molecule type" value="Genomic_DNA"/>
</dbReference>
<gene>
    <name evidence="2" type="ORF">ATSB10_14330</name>
</gene>
<dbReference type="KEGG" id="dtx:ATSB10_14330"/>
<feature type="region of interest" description="Disordered" evidence="1">
    <location>
        <begin position="1"/>
        <end position="40"/>
    </location>
</feature>
<proteinExistence type="predicted"/>
<dbReference type="STRING" id="445710.ATSB10_14330"/>
<dbReference type="Proteomes" id="UP000077255">
    <property type="component" value="Chromosome"/>
</dbReference>
<name>A0A160N0L4_9GAMM</name>
<protein>
    <submittedName>
        <fullName evidence="2">Uncharacterized protein</fullName>
    </submittedName>
</protein>
<sequence>MDLKSELGHRQMGEPQIVHSPGKEDEEVPDEDDDEDKDGE</sequence>
<feature type="compositionally biased region" description="Acidic residues" evidence="1">
    <location>
        <begin position="24"/>
        <end position="40"/>
    </location>
</feature>
<accession>A0A160N0L4</accession>
<evidence type="ECO:0000313" key="3">
    <source>
        <dbReference type="Proteomes" id="UP000077255"/>
    </source>
</evidence>